<proteinExistence type="predicted"/>
<sequence>MFTICVFFAVSALSLGKYYYDIMGFIIFAHASFPY</sequence>
<dbReference type="AlphaFoldDB" id="A0A1K2IF28"/>
<protein>
    <submittedName>
        <fullName evidence="1">Uncharacterized protein</fullName>
    </submittedName>
</protein>
<organism evidence="1 2">
    <name type="scientific">Chryseobacterium limigenitum</name>
    <dbReference type="NCBI Taxonomy" id="1612149"/>
    <lineage>
        <taxon>Bacteria</taxon>
        <taxon>Pseudomonadati</taxon>
        <taxon>Bacteroidota</taxon>
        <taxon>Flavobacteriia</taxon>
        <taxon>Flavobacteriales</taxon>
        <taxon>Weeksellaceae</taxon>
        <taxon>Chryseobacterium group</taxon>
        <taxon>Chryseobacterium</taxon>
    </lineage>
</organism>
<name>A0A1K2IF28_9FLAO</name>
<evidence type="ECO:0000313" key="2">
    <source>
        <dbReference type="Proteomes" id="UP000182034"/>
    </source>
</evidence>
<accession>A0A1K2IF28</accession>
<reference evidence="2" key="1">
    <citation type="submission" date="2016-10" db="EMBL/GenBank/DDBJ databases">
        <authorList>
            <person name="Varghese N."/>
            <person name="Submissions S."/>
        </authorList>
    </citation>
    <scope>NUCLEOTIDE SEQUENCE [LARGE SCALE GENOMIC DNA]</scope>
    <source>
        <strain evidence="2">SUR2</strain>
    </source>
</reference>
<keyword evidence="2" id="KW-1185">Reference proteome</keyword>
<dbReference type="EMBL" id="FPKW01000001">
    <property type="protein sequence ID" value="SFZ90315.1"/>
    <property type="molecule type" value="Genomic_DNA"/>
</dbReference>
<evidence type="ECO:0000313" key="1">
    <source>
        <dbReference type="EMBL" id="SFZ90315.1"/>
    </source>
</evidence>
<gene>
    <name evidence="1" type="ORF">SAMN05216324_101306</name>
</gene>
<dbReference type="STRING" id="1612149.SAMN05216324_101306"/>
<dbReference type="Proteomes" id="UP000182034">
    <property type="component" value="Unassembled WGS sequence"/>
</dbReference>